<comment type="caution">
    <text evidence="4">The sequence shown here is derived from an EMBL/GenBank/DDBJ whole genome shotgun (WGS) entry which is preliminary data.</text>
</comment>
<dbReference type="PATRIC" id="fig|993516.3.peg.4298"/>
<dbReference type="Proteomes" id="UP000010959">
    <property type="component" value="Unassembled WGS sequence"/>
</dbReference>
<dbReference type="PANTHER" id="PTHR43167:SF1">
    <property type="entry name" value="PUTATIVE (AFU_ORTHOLOGUE AFUA_6G01830)-RELATED"/>
    <property type="match status" value="1"/>
</dbReference>
<name>L7CDI8_RHOBT</name>
<dbReference type="InterPro" id="IPR002935">
    <property type="entry name" value="SAM_O-MeTrfase"/>
</dbReference>
<evidence type="ECO:0000256" key="3">
    <source>
        <dbReference type="ARBA" id="ARBA00022691"/>
    </source>
</evidence>
<reference evidence="4 5" key="1">
    <citation type="journal article" date="2013" name="Mar. Genomics">
        <title>Expression of sulfatases in Rhodopirellula baltica and the diversity of sulfatases in the genus Rhodopirellula.</title>
        <authorList>
            <person name="Wegner C.E."/>
            <person name="Richter-Heitmann T."/>
            <person name="Klindworth A."/>
            <person name="Klockow C."/>
            <person name="Richter M."/>
            <person name="Achstetter T."/>
            <person name="Glockner F.O."/>
            <person name="Harder J."/>
        </authorList>
    </citation>
    <scope>NUCLEOTIDE SEQUENCE [LARGE SCALE GENOMIC DNA]</scope>
    <source>
        <strain evidence="4 5">SWK14</strain>
    </source>
</reference>
<keyword evidence="2 4" id="KW-0808">Transferase</keyword>
<sequence length="192" mass="21338">MSVDSHLERLYADGRRNDVATSERSSMMLNITPSTGVFLDLLVSDSKPKRILELGTSNGYSTIWIARAAHRVGAHIDTVDISPRKTRLASRNLAECDLQGVVTIHTADCGDFLRDCDSLFYDLVFLDSDRTAYRDWVVDLVRVIRFGLLVVDNATTHPEEMLDFKRHLSNDLGFAIAVLPIGNGQMIVQDGG</sequence>
<proteinExistence type="predicted"/>
<evidence type="ECO:0000313" key="4">
    <source>
        <dbReference type="EMBL" id="ELP32053.1"/>
    </source>
</evidence>
<dbReference type="EMBL" id="AMWG01000115">
    <property type="protein sequence ID" value="ELP32053.1"/>
    <property type="molecule type" value="Genomic_DNA"/>
</dbReference>
<dbReference type="SUPFAM" id="SSF53335">
    <property type="entry name" value="S-adenosyl-L-methionine-dependent methyltransferases"/>
    <property type="match status" value="1"/>
</dbReference>
<evidence type="ECO:0000256" key="1">
    <source>
        <dbReference type="ARBA" id="ARBA00022603"/>
    </source>
</evidence>
<keyword evidence="1 4" id="KW-0489">Methyltransferase</keyword>
<dbReference type="GO" id="GO:0032259">
    <property type="term" value="P:methylation"/>
    <property type="evidence" value="ECO:0007669"/>
    <property type="project" value="UniProtKB-KW"/>
</dbReference>
<dbReference type="AlphaFoldDB" id="L7CDI8"/>
<dbReference type="Gene3D" id="3.40.50.150">
    <property type="entry name" value="Vaccinia Virus protein VP39"/>
    <property type="match status" value="1"/>
</dbReference>
<dbReference type="Pfam" id="PF01596">
    <property type="entry name" value="Methyltransf_3"/>
    <property type="match status" value="1"/>
</dbReference>
<evidence type="ECO:0000256" key="2">
    <source>
        <dbReference type="ARBA" id="ARBA00022679"/>
    </source>
</evidence>
<dbReference type="GO" id="GO:0008171">
    <property type="term" value="F:O-methyltransferase activity"/>
    <property type="evidence" value="ECO:0007669"/>
    <property type="project" value="InterPro"/>
</dbReference>
<dbReference type="InterPro" id="IPR029063">
    <property type="entry name" value="SAM-dependent_MTases_sf"/>
</dbReference>
<dbReference type="PANTHER" id="PTHR43167">
    <property type="entry name" value="PUTATIVE (AFU_ORTHOLOGUE AFUA_6G01830)-RELATED"/>
    <property type="match status" value="1"/>
</dbReference>
<dbReference type="CDD" id="cd02440">
    <property type="entry name" value="AdoMet_MTases"/>
    <property type="match status" value="1"/>
</dbReference>
<protein>
    <submittedName>
        <fullName evidence="4">O-methyltransferase, family 3</fullName>
        <ecNumber evidence="4">2.1.1.-</ecNumber>
    </submittedName>
</protein>
<organism evidence="4 5">
    <name type="scientific">Rhodopirellula baltica SWK14</name>
    <dbReference type="NCBI Taxonomy" id="993516"/>
    <lineage>
        <taxon>Bacteria</taxon>
        <taxon>Pseudomonadati</taxon>
        <taxon>Planctomycetota</taxon>
        <taxon>Planctomycetia</taxon>
        <taxon>Pirellulales</taxon>
        <taxon>Pirellulaceae</taxon>
        <taxon>Rhodopirellula</taxon>
    </lineage>
</organism>
<dbReference type="RefSeq" id="WP_007338816.1">
    <property type="nucleotide sequence ID" value="NZ_AMWG01000115.1"/>
</dbReference>
<keyword evidence="3" id="KW-0949">S-adenosyl-L-methionine</keyword>
<dbReference type="PROSITE" id="PS51682">
    <property type="entry name" value="SAM_OMT_I"/>
    <property type="match status" value="1"/>
</dbReference>
<evidence type="ECO:0000313" key="5">
    <source>
        <dbReference type="Proteomes" id="UP000010959"/>
    </source>
</evidence>
<gene>
    <name evidence="4" type="ORF">RBSWK_04016</name>
</gene>
<accession>L7CDI8</accession>
<dbReference type="EC" id="2.1.1.-" evidence="4"/>